<dbReference type="Proteomes" id="UP001498476">
    <property type="component" value="Unassembled WGS sequence"/>
</dbReference>
<proteinExistence type="predicted"/>
<dbReference type="EMBL" id="JAZAVJ010000064">
    <property type="protein sequence ID" value="KAK7416784.1"/>
    <property type="molecule type" value="Genomic_DNA"/>
</dbReference>
<sequence length="204" mass="22589">MASLQQVPRLLLRRIHRAPTPIRPYRPRRPYNERVLSTTAFTKPSATPKRTSAPSRSRDVPNKPSRTARPSPSSTVRTAPSGPSVSGQTSSPERPVAPGPSQDAIRAAMLREQALRIARLQRAGHREEEILGAQKKKLAQLDYTSRYNSAARKWVSSIIALPILLVTSYYLFDRREFCPTLDPEFTTNSSVMGSGSGKCSEGFT</sequence>
<reference evidence="2 3" key="1">
    <citation type="journal article" date="2025" name="Microbiol. Resour. Announc.">
        <title>Draft genome sequences for Neonectria magnoliae and Neonectria punicea, canker pathogens of Liriodendron tulipifera and Acer saccharum in West Virginia.</title>
        <authorList>
            <person name="Petronek H.M."/>
            <person name="Kasson M.T."/>
            <person name="Metheny A.M."/>
            <person name="Stauder C.M."/>
            <person name="Lovett B."/>
            <person name="Lynch S.C."/>
            <person name="Garnas J.R."/>
            <person name="Kasson L.R."/>
            <person name="Stajich J.E."/>
        </authorList>
    </citation>
    <scope>NUCLEOTIDE SEQUENCE [LARGE SCALE GENOMIC DNA]</scope>
    <source>
        <strain evidence="2 3">NRRL 64653</strain>
    </source>
</reference>
<feature type="compositionally biased region" description="Polar residues" evidence="1">
    <location>
        <begin position="81"/>
        <end position="92"/>
    </location>
</feature>
<name>A0ABR1H6N4_9HYPO</name>
<feature type="compositionally biased region" description="Polar residues" evidence="1">
    <location>
        <begin position="35"/>
        <end position="55"/>
    </location>
</feature>
<gene>
    <name evidence="2" type="ORF">QQX98_004977</name>
</gene>
<evidence type="ECO:0000313" key="2">
    <source>
        <dbReference type="EMBL" id="KAK7416784.1"/>
    </source>
</evidence>
<comment type="caution">
    <text evidence="2">The sequence shown here is derived from an EMBL/GenBank/DDBJ whole genome shotgun (WGS) entry which is preliminary data.</text>
</comment>
<keyword evidence="3" id="KW-1185">Reference proteome</keyword>
<protein>
    <submittedName>
        <fullName evidence="2">Uncharacterized protein</fullName>
    </submittedName>
</protein>
<evidence type="ECO:0000313" key="3">
    <source>
        <dbReference type="Proteomes" id="UP001498476"/>
    </source>
</evidence>
<feature type="region of interest" description="Disordered" evidence="1">
    <location>
        <begin position="1"/>
        <end position="101"/>
    </location>
</feature>
<accession>A0ABR1H6N4</accession>
<organism evidence="2 3">
    <name type="scientific">Neonectria punicea</name>
    <dbReference type="NCBI Taxonomy" id="979145"/>
    <lineage>
        <taxon>Eukaryota</taxon>
        <taxon>Fungi</taxon>
        <taxon>Dikarya</taxon>
        <taxon>Ascomycota</taxon>
        <taxon>Pezizomycotina</taxon>
        <taxon>Sordariomycetes</taxon>
        <taxon>Hypocreomycetidae</taxon>
        <taxon>Hypocreales</taxon>
        <taxon>Nectriaceae</taxon>
        <taxon>Neonectria</taxon>
    </lineage>
</organism>
<evidence type="ECO:0000256" key="1">
    <source>
        <dbReference type="SAM" id="MobiDB-lite"/>
    </source>
</evidence>
<feature type="compositionally biased region" description="Low complexity" evidence="1">
    <location>
        <begin position="64"/>
        <end position="78"/>
    </location>
</feature>